<dbReference type="EMBL" id="JAYMYR010000011">
    <property type="protein sequence ID" value="KAK7331818.1"/>
    <property type="molecule type" value="Genomic_DNA"/>
</dbReference>
<protein>
    <recommendedName>
        <fullName evidence="4">C2H2-type domain-containing protein</fullName>
    </recommendedName>
</protein>
<evidence type="ECO:0000313" key="2">
    <source>
        <dbReference type="EMBL" id="KAK7331818.1"/>
    </source>
</evidence>
<evidence type="ECO:0008006" key="4">
    <source>
        <dbReference type="Google" id="ProtNLM"/>
    </source>
</evidence>
<feature type="region of interest" description="Disordered" evidence="1">
    <location>
        <begin position="17"/>
        <end position="37"/>
    </location>
</feature>
<name>A0AAN9QHN6_PHACN</name>
<proteinExistence type="predicted"/>
<feature type="region of interest" description="Disordered" evidence="1">
    <location>
        <begin position="82"/>
        <end position="112"/>
    </location>
</feature>
<organism evidence="2 3">
    <name type="scientific">Phaseolus coccineus</name>
    <name type="common">Scarlet runner bean</name>
    <name type="synonym">Phaseolus multiflorus</name>
    <dbReference type="NCBI Taxonomy" id="3886"/>
    <lineage>
        <taxon>Eukaryota</taxon>
        <taxon>Viridiplantae</taxon>
        <taxon>Streptophyta</taxon>
        <taxon>Embryophyta</taxon>
        <taxon>Tracheophyta</taxon>
        <taxon>Spermatophyta</taxon>
        <taxon>Magnoliopsida</taxon>
        <taxon>eudicotyledons</taxon>
        <taxon>Gunneridae</taxon>
        <taxon>Pentapetalae</taxon>
        <taxon>rosids</taxon>
        <taxon>fabids</taxon>
        <taxon>Fabales</taxon>
        <taxon>Fabaceae</taxon>
        <taxon>Papilionoideae</taxon>
        <taxon>50 kb inversion clade</taxon>
        <taxon>NPAAA clade</taxon>
        <taxon>indigoferoid/millettioid clade</taxon>
        <taxon>Phaseoleae</taxon>
        <taxon>Phaseolus</taxon>
    </lineage>
</organism>
<dbReference type="Proteomes" id="UP001374584">
    <property type="component" value="Unassembled WGS sequence"/>
</dbReference>
<gene>
    <name evidence="2" type="ORF">VNO80_28559</name>
</gene>
<comment type="caution">
    <text evidence="2">The sequence shown here is derived from an EMBL/GenBank/DDBJ whole genome shotgun (WGS) entry which is preliminary data.</text>
</comment>
<reference evidence="2 3" key="1">
    <citation type="submission" date="2024-01" db="EMBL/GenBank/DDBJ databases">
        <title>The genomes of 5 underutilized Papilionoideae crops provide insights into root nodulation and disease resistanc.</title>
        <authorList>
            <person name="Jiang F."/>
        </authorList>
    </citation>
    <scope>NUCLEOTIDE SEQUENCE [LARGE SCALE GENOMIC DNA]</scope>
    <source>
        <strain evidence="2">JINMINGXINNONG_FW02</strain>
        <tissue evidence="2">Leaves</tissue>
    </source>
</reference>
<dbReference type="Gene3D" id="3.90.228.10">
    <property type="match status" value="1"/>
</dbReference>
<dbReference type="AlphaFoldDB" id="A0AAN9QHN6"/>
<accession>A0AAN9QHN6</accession>
<dbReference type="PANTHER" id="PTHR31681:SF29">
    <property type="entry name" value="C2H2-LIKE ZINC FINGER PROTEIN"/>
    <property type="match status" value="1"/>
</dbReference>
<evidence type="ECO:0000256" key="1">
    <source>
        <dbReference type="SAM" id="MobiDB-lite"/>
    </source>
</evidence>
<keyword evidence="3" id="KW-1185">Reference proteome</keyword>
<sequence length="512" mass="58299">MFEAWLSLKKTLQCKPHPNHVHDPKTIRQQKGNQRTKLGNLESSNAKDFIQGSKRHSKNPLSFKGDIDITGPIIDEINLDSSNHETSRRFPCPQSNISNKASRRTQRSATSSRIAYPVDHNEANVSSNTRTLVQMDSDGCSSLTCHKCGQKLKNLVAAEAHHISDHSVIELEEDSSRQIIETICGTRSVYSESMLGEIDCILKVLNIPKNFACFEEYREKVKEKADKLKKKHPRCVADGNELLRFHGTTIACSLGINSSYTLCTLDYCGICQILRHGFSTNKEFKGALGVYTTSTSGKAFESISIMTSHERPFSRKSIIVCRVIAGRIYSPLEGIEERCDSEFDSLAEKINDVEELFVLNPRALLPCFVVIYKQQTPKFRRVSPSLRIMKPKDSINETERRYLCFLDHDKRVVRSSGVVYKKRNWRAIHTLFCKFCGNCLISSHLFSQIQGTFSKVKGKGMYYSVFFSNYIVRSELSFIFRYINLFLRLRAVINSDYFMNRLNCLSIATVVD</sequence>
<feature type="compositionally biased region" description="Polar residues" evidence="1">
    <location>
        <begin position="27"/>
        <end position="37"/>
    </location>
</feature>
<dbReference type="SUPFAM" id="SSF56399">
    <property type="entry name" value="ADP-ribosylation"/>
    <property type="match status" value="1"/>
</dbReference>
<evidence type="ECO:0000313" key="3">
    <source>
        <dbReference type="Proteomes" id="UP001374584"/>
    </source>
</evidence>
<dbReference type="PANTHER" id="PTHR31681">
    <property type="entry name" value="C2H2-LIKE ZINC FINGER PROTEIN"/>
    <property type="match status" value="1"/>
</dbReference>